<evidence type="ECO:0000256" key="1">
    <source>
        <dbReference type="SAM" id="MobiDB-lite"/>
    </source>
</evidence>
<feature type="compositionally biased region" description="Basic and acidic residues" evidence="1">
    <location>
        <begin position="578"/>
        <end position="587"/>
    </location>
</feature>
<dbReference type="OrthoDB" id="1350766at2759"/>
<feature type="compositionally biased region" description="Basic and acidic residues" evidence="1">
    <location>
        <begin position="336"/>
        <end position="353"/>
    </location>
</feature>
<feature type="region of interest" description="Disordered" evidence="1">
    <location>
        <begin position="1168"/>
        <end position="1251"/>
    </location>
</feature>
<organism evidence="2 3">
    <name type="scientific">Protea cynaroides</name>
    <dbReference type="NCBI Taxonomy" id="273540"/>
    <lineage>
        <taxon>Eukaryota</taxon>
        <taxon>Viridiplantae</taxon>
        <taxon>Streptophyta</taxon>
        <taxon>Embryophyta</taxon>
        <taxon>Tracheophyta</taxon>
        <taxon>Spermatophyta</taxon>
        <taxon>Magnoliopsida</taxon>
        <taxon>Proteales</taxon>
        <taxon>Proteaceae</taxon>
        <taxon>Protea</taxon>
    </lineage>
</organism>
<dbReference type="PANTHER" id="PTHR34536">
    <property type="entry name" value="DENTIN SIALOPHOSPHOPROTEIN-LIKE PROTEIN"/>
    <property type="match status" value="1"/>
</dbReference>
<evidence type="ECO:0000313" key="3">
    <source>
        <dbReference type="Proteomes" id="UP001141806"/>
    </source>
</evidence>
<feature type="region of interest" description="Disordered" evidence="1">
    <location>
        <begin position="134"/>
        <end position="166"/>
    </location>
</feature>
<feature type="region of interest" description="Disordered" evidence="1">
    <location>
        <begin position="1392"/>
        <end position="1430"/>
    </location>
</feature>
<sequence>MIQPCSCSGGPASTIEPIRKRILAASCKNCGGKPLVDCGGFLSGSMLSTGGLELTSVINPDLSWKTVSKGNRSVSRRARRPILGNYKRSGALIDRDPEKVEDMPVSESEKLGVTILGRRFSDKVEHIPIKKRRFFFRSPSPPPPPPPWAPSPQPEESDQFTNGQHASGQEFSLNQISGRKFVAVDTAAARLGQVVDIGISSDKINSKEIKENLCDNEDFSGISILAAVACNNNVDDGTDNAEDGSAVEVSSTQERSFDVLAKYESCNVVEEPCKDHSVDCAEISNEGTESCISAIHVDETNASLVTDVSSPEDLAYKTNAAATSSIGNPLSAKPKLPSERNEASSRGHESLRDDRSHWDLNTVMDAWDCHFDSIVGPQEGGISGISDDGCNKKAGKLETWKCPSLDPIVGPQEDGLSNISDGGCTKKVGKLEACEQQRESAATKLDIANPVQPVVGNVVDDGHEGICFHSKSSSMGREKSDPEVQKAVSHASEGKCDRTTCFQGKASSSETNSALNGLMSMDDGSKSLHDQEWTTSMSVHQFDDKDTCLNHPVLPLVDKIIDTPVSEENGDADSAVTTEKETGDDCPADAERAENICSSPCGIGKALTEDGEDAGLHDNVNSPNKPHGSDLMAYNPLQSGPSDSVMDHAVSNSDKVHCSLSTKCEELAGSLAVCVDLKVQDGKDFVVKATDDSPGQIESEELECKLSAETTGTVETPGGISSHEAYKSYTDDLVKVSENVAPEDYNFDDVDYGSDVSPDDPQRLEKEIELQAGYDSQYEDGEFREPVLHGWEGNACEEGEAEHVGYGSDNREAYDFEAEADHLGSLSSETNDVCKTNQVMEKNMPENNVLKAGYCENSSGTANIHSRWHFGKQDDQTDSKVDNELRGGADKVNGDVELYARRDAGKDSIQSASSGMKFTGCDRLPECSKSYVDAKMEGRDGNFKRIHSVSRIDGLDSGDSVARMAKTSRCELLSRIEGPTTSDFLLRKDRSNNLDDSNRRVERVPASAQSIRRGGSSSLHMHGRGRGSDCWVDSSRWGPERHRSPGFGHPAPKNAAAAAAAKIESSGFVVAPDGTVVKAGGLGRHSVNASLGGVRRSFTRRGSSSDRNEFLGMHMELCPVVETSPDRSITVERGRSGRFGPQVVGAGLRERYQGPSPDDSCLRMQHPLVTRERSYSPIQRRGAPRLSRSRTKSPSRSRTRSPHAWPSPRGRDGCVNGSGPGLRHHSRSPPNFRSEARMERVRPPHRRPGFLADHIAGFAPTSRIRGSPQYSSRWVENRRDHVDHFGEHGYKPRSSVLERRSPRRIFPRGHRFDLVGSMGRSKPDDYYRSIHPGRFPEKVGAGRGSRYDESDDDRRKHGHRYGFVHPVRRYDTDGPVKRFRYDVEDLAAHDSHNKEAAEFHGRGSPKTYDRSIDSRLGDAPRRSREEKSHFRYDRDWKYDSNSKSFGM</sequence>
<feature type="compositionally biased region" description="Basic and acidic residues" evidence="1">
    <location>
        <begin position="987"/>
        <end position="1003"/>
    </location>
</feature>
<proteinExistence type="predicted"/>
<gene>
    <name evidence="2" type="ORF">NE237_012626</name>
</gene>
<feature type="compositionally biased region" description="Polar residues" evidence="1">
    <location>
        <begin position="1007"/>
        <end position="1019"/>
    </location>
</feature>
<feature type="region of interest" description="Disordered" evidence="1">
    <location>
        <begin position="566"/>
        <end position="587"/>
    </location>
</feature>
<feature type="compositionally biased region" description="Basic residues" evidence="1">
    <location>
        <begin position="1187"/>
        <end position="1201"/>
    </location>
</feature>
<reference evidence="2" key="1">
    <citation type="journal article" date="2023" name="Plant J.">
        <title>The genome of the king protea, Protea cynaroides.</title>
        <authorList>
            <person name="Chang J."/>
            <person name="Duong T.A."/>
            <person name="Schoeman C."/>
            <person name="Ma X."/>
            <person name="Roodt D."/>
            <person name="Barker N."/>
            <person name="Li Z."/>
            <person name="Van de Peer Y."/>
            <person name="Mizrachi E."/>
        </authorList>
    </citation>
    <scope>NUCLEOTIDE SEQUENCE</scope>
    <source>
        <tissue evidence="2">Young leaves</tissue>
    </source>
</reference>
<feature type="region of interest" description="Disordered" evidence="1">
    <location>
        <begin position="1323"/>
        <end position="1360"/>
    </location>
</feature>
<evidence type="ECO:0000313" key="2">
    <source>
        <dbReference type="EMBL" id="KAJ4955843.1"/>
    </source>
</evidence>
<dbReference type="Proteomes" id="UP001141806">
    <property type="component" value="Unassembled WGS sequence"/>
</dbReference>
<feature type="region of interest" description="Disordered" evidence="1">
    <location>
        <begin position="325"/>
        <end position="353"/>
    </location>
</feature>
<dbReference type="EMBL" id="JAMYWD010000011">
    <property type="protein sequence ID" value="KAJ4955843.1"/>
    <property type="molecule type" value="Genomic_DNA"/>
</dbReference>
<feature type="compositionally biased region" description="Pro residues" evidence="1">
    <location>
        <begin position="139"/>
        <end position="153"/>
    </location>
</feature>
<feature type="region of interest" description="Disordered" evidence="1">
    <location>
        <begin position="987"/>
        <end position="1027"/>
    </location>
</feature>
<feature type="compositionally biased region" description="Basic and acidic residues" evidence="1">
    <location>
        <begin position="1345"/>
        <end position="1355"/>
    </location>
</feature>
<accession>A0A9Q0GXU3</accession>
<keyword evidence="3" id="KW-1185">Reference proteome</keyword>
<comment type="caution">
    <text evidence="2">The sequence shown here is derived from an EMBL/GenBank/DDBJ whole genome shotgun (WGS) entry which is preliminary data.</text>
</comment>
<dbReference type="PANTHER" id="PTHR34536:SF6">
    <property type="entry name" value="DENTIN SIALOPHOSPHOPROTEIN-LIKE PROTEIN"/>
    <property type="match status" value="1"/>
</dbReference>
<name>A0A9Q0GXU3_9MAGN</name>
<protein>
    <submittedName>
        <fullName evidence="2">Uncharacterized protein</fullName>
    </submittedName>
</protein>